<dbReference type="AlphaFoldDB" id="A0A059J2X6"/>
<feature type="compositionally biased region" description="Low complexity" evidence="1">
    <location>
        <begin position="14"/>
        <end position="28"/>
    </location>
</feature>
<dbReference type="Proteomes" id="UP000024533">
    <property type="component" value="Unassembled WGS sequence"/>
</dbReference>
<sequence>MSLSSLLFRLLQSSLRSRSQSQSQTQSRPRLRSCRRLADSEYRAGDSKEGGKVDGDRKGEKERTIKNRKRKNRHRVQAYFTSQLLTNLGMGPYCSVTATRLRLKDKNGEDDGNGKATVIEEIVFETGQRRTGRLAVLGGWAPG</sequence>
<gene>
    <name evidence="2" type="ORF">H109_06232</name>
</gene>
<comment type="caution">
    <text evidence="2">The sequence shown here is derived from an EMBL/GenBank/DDBJ whole genome shotgun (WGS) entry which is preliminary data.</text>
</comment>
<feature type="region of interest" description="Disordered" evidence="1">
    <location>
        <begin position="14"/>
        <end position="73"/>
    </location>
</feature>
<proteinExistence type="predicted"/>
<accession>A0A059J2X6</accession>
<reference evidence="2 3" key="1">
    <citation type="submission" date="2014-02" db="EMBL/GenBank/DDBJ databases">
        <title>The Genome Sequence of Trichophyton interdigitale MR816.</title>
        <authorList>
            <consortium name="The Broad Institute Genomics Platform"/>
            <person name="Cuomo C.A."/>
            <person name="White T.C."/>
            <person name="Graser Y."/>
            <person name="Martinez-Rossi N."/>
            <person name="Heitman J."/>
            <person name="Young S.K."/>
            <person name="Zeng Q."/>
            <person name="Gargeya S."/>
            <person name="Abouelleil A."/>
            <person name="Alvarado L."/>
            <person name="Chapman S.B."/>
            <person name="Gainer-Dewar J."/>
            <person name="Goldberg J."/>
            <person name="Griggs A."/>
            <person name="Gujja S."/>
            <person name="Hansen M."/>
            <person name="Howarth C."/>
            <person name="Imamovic A."/>
            <person name="Larimer J."/>
            <person name="Martinez D."/>
            <person name="Murphy C."/>
            <person name="Pearson M.D."/>
            <person name="Persinoti G."/>
            <person name="Poon T."/>
            <person name="Priest M."/>
            <person name="Roberts A.D."/>
            <person name="Saif S."/>
            <person name="Shea T.D."/>
            <person name="Sykes S.N."/>
            <person name="Wortman J."/>
            <person name="Nusbaum C."/>
            <person name="Birren B."/>
        </authorList>
    </citation>
    <scope>NUCLEOTIDE SEQUENCE [LARGE SCALE GENOMIC DNA]</scope>
    <source>
        <strain evidence="2 3">MR816</strain>
    </source>
</reference>
<name>A0A059J2X6_TRIIM</name>
<dbReference type="EMBL" id="AOKY01000393">
    <property type="protein sequence ID" value="KDB21842.1"/>
    <property type="molecule type" value="Genomic_DNA"/>
</dbReference>
<evidence type="ECO:0000313" key="3">
    <source>
        <dbReference type="Proteomes" id="UP000024533"/>
    </source>
</evidence>
<evidence type="ECO:0000256" key="1">
    <source>
        <dbReference type="SAM" id="MobiDB-lite"/>
    </source>
</evidence>
<feature type="compositionally biased region" description="Basic and acidic residues" evidence="1">
    <location>
        <begin position="36"/>
        <end position="65"/>
    </location>
</feature>
<dbReference type="HOGENOM" id="CLU_1807599_0_0_1"/>
<evidence type="ECO:0000313" key="2">
    <source>
        <dbReference type="EMBL" id="KDB21842.1"/>
    </source>
</evidence>
<organism evidence="2 3">
    <name type="scientific">Trichophyton interdigitale (strain MR816)</name>
    <dbReference type="NCBI Taxonomy" id="1215338"/>
    <lineage>
        <taxon>Eukaryota</taxon>
        <taxon>Fungi</taxon>
        <taxon>Dikarya</taxon>
        <taxon>Ascomycota</taxon>
        <taxon>Pezizomycotina</taxon>
        <taxon>Eurotiomycetes</taxon>
        <taxon>Eurotiomycetidae</taxon>
        <taxon>Onygenales</taxon>
        <taxon>Arthrodermataceae</taxon>
        <taxon>Trichophyton</taxon>
    </lineage>
</organism>
<keyword evidence="3" id="KW-1185">Reference proteome</keyword>
<protein>
    <submittedName>
        <fullName evidence="2">Uncharacterized protein</fullName>
    </submittedName>
</protein>